<comment type="subunit">
    <text evidence="7">Homodimer.</text>
</comment>
<protein>
    <recommendedName>
        <fullName evidence="7 8">Multifunctional fusion protein</fullName>
    </recommendedName>
    <domain>
        <recommendedName>
            <fullName evidence="7">3-dehydroquinate dehydratase</fullName>
            <shortName evidence="7">3-dehydroquinase</shortName>
            <ecNumber evidence="7">4.2.1.10</ecNumber>
        </recommendedName>
        <alternativeName>
            <fullName evidence="7">Type I DHQase</fullName>
        </alternativeName>
        <alternativeName>
            <fullName evidence="7">Type I dehydroquinase</fullName>
            <shortName evidence="7">DHQ1</shortName>
        </alternativeName>
    </domain>
    <domain>
        <recommendedName>
            <fullName evidence="8">Shikimate dehydrogenase (NADP(+))</fullName>
            <shortName evidence="8">SDH</shortName>
            <ecNumber evidence="8">1.1.1.25</ecNumber>
        </recommendedName>
    </domain>
</protein>
<dbReference type="Pfam" id="PF08501">
    <property type="entry name" value="Shikimate_dh_N"/>
    <property type="match status" value="1"/>
</dbReference>
<dbReference type="InterPro" id="IPR001381">
    <property type="entry name" value="DHquinase_I"/>
</dbReference>
<dbReference type="CDD" id="cd00502">
    <property type="entry name" value="DHQase_I"/>
    <property type="match status" value="1"/>
</dbReference>
<dbReference type="SUPFAM" id="SSF53223">
    <property type="entry name" value="Aminoacid dehydrogenase-like, N-terminal domain"/>
    <property type="match status" value="1"/>
</dbReference>
<dbReference type="HAMAP" id="MF_00222">
    <property type="entry name" value="Shikimate_DH_AroE"/>
    <property type="match status" value="1"/>
</dbReference>
<keyword evidence="7" id="KW-0704">Schiff base</keyword>
<feature type="binding site" evidence="7">
    <location>
        <begin position="28"/>
        <end position="30"/>
    </location>
    <ligand>
        <name>3-dehydroquinate</name>
        <dbReference type="ChEBI" id="CHEBI:32364"/>
    </ligand>
</feature>
<organism evidence="12 13">
    <name type="scientific">Simkania negevensis (strain ATCC VR-1471 / DSM 27360 / Z)</name>
    <dbReference type="NCBI Taxonomy" id="331113"/>
    <lineage>
        <taxon>Bacteria</taxon>
        <taxon>Pseudomonadati</taxon>
        <taxon>Chlamydiota</taxon>
        <taxon>Chlamydiia</taxon>
        <taxon>Parachlamydiales</taxon>
        <taxon>Simkaniaceae</taxon>
        <taxon>Simkania</taxon>
    </lineage>
</organism>
<feature type="binding site" evidence="8">
    <location>
        <position position="284"/>
    </location>
    <ligand>
        <name>shikimate</name>
        <dbReference type="ChEBI" id="CHEBI:36208"/>
    </ligand>
</feature>
<feature type="binding site" evidence="8">
    <location>
        <begin position="347"/>
        <end position="351"/>
    </location>
    <ligand>
        <name>NADP(+)</name>
        <dbReference type="ChEBI" id="CHEBI:58349"/>
    </ligand>
</feature>
<feature type="binding site" evidence="8">
    <location>
        <position position="324"/>
    </location>
    <ligand>
        <name>shikimate</name>
        <dbReference type="ChEBI" id="CHEBI:36208"/>
    </ligand>
</feature>
<evidence type="ECO:0000256" key="8">
    <source>
        <dbReference type="HAMAP-Rule" id="MF_00222"/>
    </source>
</evidence>
<feature type="binding site" evidence="8">
    <location>
        <position position="461"/>
    </location>
    <ligand>
        <name>shikimate</name>
        <dbReference type="ChEBI" id="CHEBI:36208"/>
    </ligand>
</feature>
<dbReference type="GO" id="GO:0009423">
    <property type="term" value="P:chorismate biosynthetic process"/>
    <property type="evidence" value="ECO:0007669"/>
    <property type="project" value="UniProtKB-UniRule"/>
</dbReference>
<dbReference type="EMBL" id="FR872582">
    <property type="protein sequence ID" value="CCB89075.1"/>
    <property type="molecule type" value="Genomic_DNA"/>
</dbReference>
<dbReference type="InterPro" id="IPR013708">
    <property type="entry name" value="Shikimate_DH-bd_N"/>
</dbReference>
<dbReference type="NCBIfam" id="TIGR00507">
    <property type="entry name" value="aroE"/>
    <property type="match status" value="1"/>
</dbReference>
<dbReference type="GO" id="GO:0003855">
    <property type="term" value="F:3-dehydroquinate dehydratase activity"/>
    <property type="evidence" value="ECO:0007669"/>
    <property type="project" value="UniProtKB-UniRule"/>
</dbReference>
<feature type="binding site" evidence="8">
    <location>
        <position position="309"/>
    </location>
    <ligand>
        <name>shikimate</name>
        <dbReference type="ChEBI" id="CHEBI:36208"/>
    </ligand>
</feature>
<dbReference type="AlphaFoldDB" id="F8L8F2"/>
<evidence type="ECO:0000256" key="9">
    <source>
        <dbReference type="SAM" id="Coils"/>
    </source>
</evidence>
<dbReference type="HOGENOM" id="CLU_019120_1_1_0"/>
<evidence type="ECO:0000256" key="3">
    <source>
        <dbReference type="ARBA" id="ARBA00022857"/>
    </source>
</evidence>
<sequence length="493" mass="54879">MLVIAIQGSFDAAKKAIEEANNKGEAIELRLDLLKDLEHVSKLKSLCKLPVIFTLRKKAQGGEFQGSEQEREAKLLELLTLKPDYVDLEFDVDPSFAKKVHQSFPDVAIICSYHDFDKTPDNLENVLTQMTQMRASIYKIATFANSSLDSLRMLSFILQKRREGISLAGMSMGPHGDITRILAPIVDSLLTYTSLSSEEKTAPGQVPVDTLEKIYRFSTLNQQTKVYALIGDPVEQSIGHFAHNTLFKKLKENAVYVKILVRSEEVGPFFQLLKTLPFHGFSVTMPLKEKVGEHLDHINPQAKKIGAINTLNLNEGRWEGFNTDASGALDAIEEKRQVAGKKVVILGAGGAARALAYETIERGGEVLIVNRTEEKAKKLARQLGCEGVALERWTKPSYDILMNTTPVGMTTKGLSLISEKALLKNAVVFDAIMYPKETPLLILAKNKGCQIVYGNEMFTRQAVKQAEIWLNRPLDTQDLLLTLEHLCHALEKS</sequence>
<dbReference type="GO" id="GO:0050661">
    <property type="term" value="F:NADP binding"/>
    <property type="evidence" value="ECO:0007669"/>
    <property type="project" value="InterPro"/>
</dbReference>
<evidence type="ECO:0000256" key="5">
    <source>
        <dbReference type="ARBA" id="ARBA00023141"/>
    </source>
</evidence>
<feature type="coiled-coil region" evidence="9">
    <location>
        <begin position="10"/>
        <end position="37"/>
    </location>
</feature>
<dbReference type="Pfam" id="PF01487">
    <property type="entry name" value="DHquinase_I"/>
    <property type="match status" value="1"/>
</dbReference>
<feature type="binding site" evidence="7">
    <location>
        <position position="56"/>
    </location>
    <ligand>
        <name>3-dehydroquinate</name>
        <dbReference type="ChEBI" id="CHEBI:32364"/>
    </ligand>
</feature>
<dbReference type="GO" id="GO:0008652">
    <property type="term" value="P:amino acid biosynthetic process"/>
    <property type="evidence" value="ECO:0007669"/>
    <property type="project" value="UniProtKB-KW"/>
</dbReference>
<feature type="binding site" evidence="8">
    <location>
        <position position="431"/>
    </location>
    <ligand>
        <name>NADP(+)</name>
        <dbReference type="ChEBI" id="CHEBI:58349"/>
    </ligand>
</feature>
<evidence type="ECO:0000256" key="7">
    <source>
        <dbReference type="HAMAP-Rule" id="MF_00214"/>
    </source>
</evidence>
<keyword evidence="5 7" id="KW-0057">Aromatic amino acid biosynthesis</keyword>
<keyword evidence="7 12" id="KW-0456">Lyase</keyword>
<dbReference type="PANTHER" id="PTHR21089:SF1">
    <property type="entry name" value="BIFUNCTIONAL 3-DEHYDROQUINATE DEHYDRATASE_SHIKIMATE DEHYDROGENASE, CHLOROPLASTIC"/>
    <property type="match status" value="1"/>
</dbReference>
<dbReference type="GO" id="GO:0019632">
    <property type="term" value="P:shikimate metabolic process"/>
    <property type="evidence" value="ECO:0007669"/>
    <property type="project" value="InterPro"/>
</dbReference>
<dbReference type="CDD" id="cd01065">
    <property type="entry name" value="NAD_bind_Shikimate_DH"/>
    <property type="match status" value="1"/>
</dbReference>
<dbReference type="STRING" id="331113.SNE_A11980"/>
<dbReference type="eggNOG" id="COG0710">
    <property type="taxonomic scope" value="Bacteria"/>
</dbReference>
<dbReference type="InterPro" id="IPR011342">
    <property type="entry name" value="Shikimate_DH"/>
</dbReference>
<evidence type="ECO:0000259" key="10">
    <source>
        <dbReference type="Pfam" id="PF01488"/>
    </source>
</evidence>
<evidence type="ECO:0000313" key="12">
    <source>
        <dbReference type="EMBL" id="CCB89075.1"/>
    </source>
</evidence>
<evidence type="ECO:0000259" key="11">
    <source>
        <dbReference type="Pfam" id="PF08501"/>
    </source>
</evidence>
<comment type="catalytic activity">
    <reaction evidence="6 8">
        <text>shikimate + NADP(+) = 3-dehydroshikimate + NADPH + H(+)</text>
        <dbReference type="Rhea" id="RHEA:17737"/>
        <dbReference type="ChEBI" id="CHEBI:15378"/>
        <dbReference type="ChEBI" id="CHEBI:16630"/>
        <dbReference type="ChEBI" id="CHEBI:36208"/>
        <dbReference type="ChEBI" id="CHEBI:57783"/>
        <dbReference type="ChEBI" id="CHEBI:58349"/>
        <dbReference type="EC" id="1.1.1.25"/>
    </reaction>
</comment>
<dbReference type="HAMAP" id="MF_00214">
    <property type="entry name" value="AroD"/>
    <property type="match status" value="1"/>
</dbReference>
<dbReference type="EC" id="1.1.1.25" evidence="8"/>
<evidence type="ECO:0000256" key="2">
    <source>
        <dbReference type="ARBA" id="ARBA00022605"/>
    </source>
</evidence>
<dbReference type="Gene3D" id="3.20.20.70">
    <property type="entry name" value="Aldolase class I"/>
    <property type="match status" value="1"/>
</dbReference>
<comment type="similarity">
    <text evidence="8">Belongs to the shikimate dehydrogenase family.</text>
</comment>
<feature type="domain" description="Quinate/shikimate 5-dehydrogenase/glutamyl-tRNA reductase" evidence="10">
    <location>
        <begin position="336"/>
        <end position="386"/>
    </location>
</feature>
<comment type="function">
    <text evidence="7">Involved in the third step of the chorismate pathway, which leads to the biosynthesis of aromatic amino acids. Catalyzes the cis-dehydration of 3-dehydroquinate (DHQ) and introduces the first double bond of the aromatic ring to yield 3-dehydroshikimate.</text>
</comment>
<keyword evidence="2 7" id="KW-0028">Amino-acid biosynthesis</keyword>
<reference key="1">
    <citation type="journal article" date="2011" name="Mol. Biol. Evol.">
        <title>Unity in variety -- the pan-genome of the Chlamydiae.</title>
        <authorList>
            <person name="Collingro A."/>
            <person name="Tischler P."/>
            <person name="Weinmaier T."/>
            <person name="Penz T."/>
            <person name="Heinz E."/>
            <person name="Brunham R.C."/>
            <person name="Read T.D."/>
            <person name="Bavoil P.M."/>
            <person name="Sachse K."/>
            <person name="Kahane S."/>
            <person name="Friedman M.G."/>
            <person name="Rattei T."/>
            <person name="Myers G.S.A."/>
            <person name="Horn M."/>
        </authorList>
    </citation>
    <scope>NUCLEOTIDE SEQUENCE</scope>
    <source>
        <strain>Z</strain>
    </source>
</reference>
<comment type="similarity">
    <text evidence="7">Belongs to the type-I 3-dehydroquinase family.</text>
</comment>
<evidence type="ECO:0000256" key="1">
    <source>
        <dbReference type="ARBA" id="ARBA00004871"/>
    </source>
</evidence>
<keyword evidence="4 8" id="KW-0560">Oxidoreductase</keyword>
<dbReference type="UniPathway" id="UPA00053">
    <property type="reaction ID" value="UER00086"/>
</dbReference>
<dbReference type="InterPro" id="IPR036291">
    <property type="entry name" value="NAD(P)-bd_dom_sf"/>
</dbReference>
<dbReference type="PANTHER" id="PTHR21089">
    <property type="entry name" value="SHIKIMATE DEHYDROGENASE"/>
    <property type="match status" value="1"/>
</dbReference>
<accession>F8L8F2</accession>
<proteinExistence type="inferred from homology"/>
<evidence type="ECO:0000256" key="6">
    <source>
        <dbReference type="ARBA" id="ARBA00049442"/>
    </source>
</evidence>
<comment type="pathway">
    <text evidence="7">Metabolic intermediate biosynthesis; chorismate biosynthesis; chorismate from D-erythrose 4-phosphate and phosphoenolpyruvate: step 3/7.</text>
</comment>
<dbReference type="SUPFAM" id="SSF51569">
    <property type="entry name" value="Aldolase"/>
    <property type="match status" value="1"/>
</dbReference>
<dbReference type="RefSeq" id="WP_013943542.1">
    <property type="nucleotide sequence ID" value="NC_015713.1"/>
</dbReference>
<keyword evidence="13" id="KW-1185">Reference proteome</keyword>
<feature type="binding site" evidence="8">
    <location>
        <begin position="370"/>
        <end position="375"/>
    </location>
    <ligand>
        <name>NADP(+)</name>
        <dbReference type="ChEBI" id="CHEBI:58349"/>
    </ligand>
</feature>
<feature type="active site" description="Proton donor/acceptor" evidence="7">
    <location>
        <position position="114"/>
    </location>
</feature>
<dbReference type="Gene3D" id="3.40.50.720">
    <property type="entry name" value="NAD(P)-binding Rossmann-like Domain"/>
    <property type="match status" value="1"/>
</dbReference>
<dbReference type="EC" id="4.2.1.10" evidence="7"/>
<feature type="active site" description="Proton acceptor" evidence="8">
    <location>
        <position position="288"/>
    </location>
</feature>
<dbReference type="eggNOG" id="COG0169">
    <property type="taxonomic scope" value="Bacteria"/>
</dbReference>
<keyword evidence="3 8" id="KW-0521">NADP</keyword>
<feature type="binding site" evidence="7">
    <location>
        <position position="180"/>
    </location>
    <ligand>
        <name>3-dehydroquinate</name>
        <dbReference type="ChEBI" id="CHEBI:32364"/>
    </ligand>
</feature>
<dbReference type="InterPro" id="IPR046346">
    <property type="entry name" value="Aminoacid_DH-like_N_sf"/>
</dbReference>
<dbReference type="KEGG" id="sng:SNE_A11980"/>
<feature type="binding site" evidence="7">
    <location>
        <position position="201"/>
    </location>
    <ligand>
        <name>3-dehydroquinate</name>
        <dbReference type="ChEBI" id="CHEBI:32364"/>
    </ligand>
</feature>
<dbReference type="InterPro" id="IPR022893">
    <property type="entry name" value="Shikimate_DH_fam"/>
</dbReference>
<feature type="domain" description="Shikimate dehydrogenase substrate binding N-terminal" evidence="11">
    <location>
        <begin position="229"/>
        <end position="311"/>
    </location>
</feature>
<name>F8L8F2_SIMNZ</name>
<gene>
    <name evidence="12" type="primary">eMB3004</name>
    <name evidence="7" type="synonym">aroD</name>
    <name evidence="8" type="synonym">aroE</name>
    <name evidence="12" type="ordered locus">SNE_A11980</name>
</gene>
<dbReference type="NCBIfam" id="TIGR01093">
    <property type="entry name" value="aroD"/>
    <property type="match status" value="1"/>
</dbReference>
<dbReference type="Pfam" id="PF01488">
    <property type="entry name" value="Shikimate_DH"/>
    <property type="match status" value="1"/>
</dbReference>
<evidence type="ECO:0000256" key="4">
    <source>
        <dbReference type="ARBA" id="ARBA00023002"/>
    </source>
</evidence>
<keyword evidence="9" id="KW-0175">Coiled coil</keyword>
<dbReference type="GO" id="GO:0004764">
    <property type="term" value="F:shikimate 3-dehydrogenase (NADP+) activity"/>
    <property type="evidence" value="ECO:0007669"/>
    <property type="project" value="UniProtKB-UniRule"/>
</dbReference>
<feature type="binding site" evidence="8">
    <location>
        <position position="454"/>
    </location>
    <ligand>
        <name>NADP(+)</name>
        <dbReference type="ChEBI" id="CHEBI:58349"/>
    </ligand>
</feature>
<dbReference type="InterPro" id="IPR013785">
    <property type="entry name" value="Aldolase_TIM"/>
</dbReference>
<feature type="binding site" evidence="7">
    <location>
        <position position="205"/>
    </location>
    <ligand>
        <name>3-dehydroquinate</name>
        <dbReference type="ChEBI" id="CHEBI:32364"/>
    </ligand>
</feature>
<dbReference type="InterPro" id="IPR006151">
    <property type="entry name" value="Shikm_DH/Glu-tRNA_Rdtase"/>
</dbReference>
<feature type="active site" description="Schiff-base intermediate with substrate" evidence="7">
    <location>
        <position position="139"/>
    </location>
</feature>
<comment type="catalytic activity">
    <reaction evidence="7">
        <text>3-dehydroquinate = 3-dehydroshikimate + H2O</text>
        <dbReference type="Rhea" id="RHEA:21096"/>
        <dbReference type="ChEBI" id="CHEBI:15377"/>
        <dbReference type="ChEBI" id="CHEBI:16630"/>
        <dbReference type="ChEBI" id="CHEBI:32364"/>
        <dbReference type="EC" id="4.2.1.10"/>
    </reaction>
</comment>
<comment type="function">
    <text evidence="8">Involved in the biosynthesis of the chorismate, which leads to the biosynthesis of aromatic amino acids. Catalyzes the reversible NADPH linked reduction of 3-dehydroshikimate (DHSA) to yield shikimate (SA).</text>
</comment>
<evidence type="ECO:0000313" key="13">
    <source>
        <dbReference type="Proteomes" id="UP000000496"/>
    </source>
</evidence>
<dbReference type="OrthoDB" id="9792692at2"/>
<dbReference type="GO" id="GO:0009073">
    <property type="term" value="P:aromatic amino acid family biosynthetic process"/>
    <property type="evidence" value="ECO:0007669"/>
    <property type="project" value="UniProtKB-KW"/>
</dbReference>
<comment type="caution">
    <text evidence="7">Lacks conserved residue(s) required for the propagation of feature annotation.</text>
</comment>
<reference evidence="12 13" key="2">
    <citation type="journal article" date="2011" name="Mol. Biol. Evol.">
        <title>Unity in variety--the pan-genome of the Chlamydiae.</title>
        <authorList>
            <person name="Collingro A."/>
            <person name="Tischler P."/>
            <person name="Weinmaier T."/>
            <person name="Penz T."/>
            <person name="Heinz E."/>
            <person name="Brunham R.C."/>
            <person name="Read T.D."/>
            <person name="Bavoil P.M."/>
            <person name="Sachse K."/>
            <person name="Kahane S."/>
            <person name="Friedman M.G."/>
            <person name="Rattei T."/>
            <person name="Myers G.S."/>
            <person name="Horn M."/>
        </authorList>
    </citation>
    <scope>NUCLEOTIDE SEQUENCE [LARGE SCALE GENOMIC DNA]</scope>
    <source>
        <strain evidence="13">ATCC VR-1471 / Z</strain>
    </source>
</reference>
<dbReference type="Proteomes" id="UP000000496">
    <property type="component" value="Chromosome gsn.131"/>
</dbReference>
<dbReference type="SUPFAM" id="SSF51735">
    <property type="entry name" value="NAD(P)-binding Rossmann-fold domains"/>
    <property type="match status" value="1"/>
</dbReference>
<comment type="pathway">
    <text evidence="1 8">Metabolic intermediate biosynthesis; chorismate biosynthesis; chorismate from D-erythrose 4-phosphate and phosphoenolpyruvate: step 4/7.</text>
</comment>
<dbReference type="Gene3D" id="3.40.50.10860">
    <property type="entry name" value="Leucine Dehydrogenase, chain A, domain 1"/>
    <property type="match status" value="1"/>
</dbReference>